<dbReference type="AlphaFoldDB" id="A0AAV8SRA3"/>
<name>A0AAV8SRA3_9ROSI</name>
<keyword evidence="3" id="KW-1185">Reference proteome</keyword>
<gene>
    <name evidence="2" type="ORF">K2173_010689</name>
</gene>
<comment type="caution">
    <text evidence="2">The sequence shown here is derived from an EMBL/GenBank/DDBJ whole genome shotgun (WGS) entry which is preliminary data.</text>
</comment>
<keyword evidence="1" id="KW-0472">Membrane</keyword>
<evidence type="ECO:0000313" key="2">
    <source>
        <dbReference type="EMBL" id="KAJ8754598.1"/>
    </source>
</evidence>
<keyword evidence="1" id="KW-1133">Transmembrane helix</keyword>
<evidence type="ECO:0000313" key="3">
    <source>
        <dbReference type="Proteomes" id="UP001159364"/>
    </source>
</evidence>
<dbReference type="InterPro" id="IPR051942">
    <property type="entry name" value="DENN_domain_containing_2"/>
</dbReference>
<accession>A0AAV8SRA3</accession>
<protein>
    <submittedName>
        <fullName evidence="2">Uncharacterized protein</fullName>
    </submittedName>
</protein>
<proteinExistence type="predicted"/>
<feature type="transmembrane region" description="Helical" evidence="1">
    <location>
        <begin position="92"/>
        <end position="111"/>
    </location>
</feature>
<evidence type="ECO:0000256" key="1">
    <source>
        <dbReference type="SAM" id="Phobius"/>
    </source>
</evidence>
<organism evidence="2 3">
    <name type="scientific">Erythroxylum novogranatense</name>
    <dbReference type="NCBI Taxonomy" id="1862640"/>
    <lineage>
        <taxon>Eukaryota</taxon>
        <taxon>Viridiplantae</taxon>
        <taxon>Streptophyta</taxon>
        <taxon>Embryophyta</taxon>
        <taxon>Tracheophyta</taxon>
        <taxon>Spermatophyta</taxon>
        <taxon>Magnoliopsida</taxon>
        <taxon>eudicotyledons</taxon>
        <taxon>Gunneridae</taxon>
        <taxon>Pentapetalae</taxon>
        <taxon>rosids</taxon>
        <taxon>fabids</taxon>
        <taxon>Malpighiales</taxon>
        <taxon>Erythroxylaceae</taxon>
        <taxon>Erythroxylum</taxon>
    </lineage>
</organism>
<dbReference type="EMBL" id="JAIWQS010000009">
    <property type="protein sequence ID" value="KAJ8754598.1"/>
    <property type="molecule type" value="Genomic_DNA"/>
</dbReference>
<keyword evidence="1" id="KW-0812">Transmembrane</keyword>
<sequence>MGHQSAFACQNQSRIEPILEPQVLFVYPPGKELPLKYKDLLSFCFTRGLEILFHVCAVERTPSMSEMNEILLGQEHLKQSDFSFVFRLQVKWIYDAPLFLFLHIPFIWWLIIQHWIVQKPSGLLSRISDKHFSFSSLSRHVLTKKRCYCILMFTEERLERLTKDIGVLELEALEDIKEEKLGNNLDSESFNYKGSQDIVDGAQDQLVQVNIHLLKKGINDNVVVPIDCVTEMLSSKGESGAINTKDCNVDTDDFVSNKQTGDKHLPIAILPLLRYCYFQGSPSDDRNFRSDATNHGSLQILCEYYQLHCPVRVSTLRFQPLELLHPLEYHRPVETVLHIAGSTIDLRSCSTNLEFAEVSTLFAGALLEKQIVVVCSLRRK</sequence>
<dbReference type="Proteomes" id="UP001159364">
    <property type="component" value="Linkage Group LG09"/>
</dbReference>
<reference evidence="2 3" key="1">
    <citation type="submission" date="2021-09" db="EMBL/GenBank/DDBJ databases">
        <title>Genomic insights and catalytic innovation underlie evolution of tropane alkaloids biosynthesis.</title>
        <authorList>
            <person name="Wang Y.-J."/>
            <person name="Tian T."/>
            <person name="Huang J.-P."/>
            <person name="Huang S.-X."/>
        </authorList>
    </citation>
    <scope>NUCLEOTIDE SEQUENCE [LARGE SCALE GENOMIC DNA]</scope>
    <source>
        <strain evidence="2">KIB-2018</strain>
        <tissue evidence="2">Leaf</tissue>
    </source>
</reference>
<dbReference type="PANTHER" id="PTHR15288">
    <property type="entry name" value="DENN DOMAIN-CONTAINING PROTEIN 2"/>
    <property type="match status" value="1"/>
</dbReference>
<dbReference type="PANTHER" id="PTHR15288:SF29">
    <property type="entry name" value="DENN (AEX-3) DOMAIN-CONTAINING PROTEIN"/>
    <property type="match status" value="1"/>
</dbReference>